<dbReference type="RefSeq" id="WP_345711464.1">
    <property type="nucleotide sequence ID" value="NZ_BAABIL010000152.1"/>
</dbReference>
<proteinExistence type="predicted"/>
<dbReference type="EMBL" id="BAABIL010000152">
    <property type="protein sequence ID" value="GAA4971708.1"/>
    <property type="molecule type" value="Genomic_DNA"/>
</dbReference>
<organism evidence="1 2">
    <name type="scientific">Kineococcus glutinatus</name>
    <dbReference type="NCBI Taxonomy" id="1070872"/>
    <lineage>
        <taxon>Bacteria</taxon>
        <taxon>Bacillati</taxon>
        <taxon>Actinomycetota</taxon>
        <taxon>Actinomycetes</taxon>
        <taxon>Kineosporiales</taxon>
        <taxon>Kineosporiaceae</taxon>
        <taxon>Kineococcus</taxon>
    </lineage>
</organism>
<evidence type="ECO:0000313" key="2">
    <source>
        <dbReference type="Proteomes" id="UP001501195"/>
    </source>
</evidence>
<reference evidence="2" key="1">
    <citation type="journal article" date="2019" name="Int. J. Syst. Evol. Microbiol.">
        <title>The Global Catalogue of Microorganisms (GCM) 10K type strain sequencing project: providing services to taxonomists for standard genome sequencing and annotation.</title>
        <authorList>
            <consortium name="The Broad Institute Genomics Platform"/>
            <consortium name="The Broad Institute Genome Sequencing Center for Infectious Disease"/>
            <person name="Wu L."/>
            <person name="Ma J."/>
        </authorList>
    </citation>
    <scope>NUCLEOTIDE SEQUENCE [LARGE SCALE GENOMIC DNA]</scope>
    <source>
        <strain evidence="2">JCM 18126</strain>
    </source>
</reference>
<gene>
    <name evidence="1" type="ORF">GCM10023225_11760</name>
</gene>
<sequence length="261" mass="29566">MPLGTLVGVPDVPNPDDPRHEHLFWPGEVEDARQLATEKERAPRTLLRRCQLCGVAVDLVQVAGGNRHATTVKGAPGMDRSPENLAERRRLASLHDALQQLRAADREADEDLIWRWTKRVLEDLFACEEARTKQPGLFGHKDAQDYYKHRNADERGRSLAGLIWVRSLLVHHQGELRAWAWKPLGPHFLTEDGWVPMERSVATANGWEPVETHASVAEWSPRASLPEGNPEKRGREVMYDQRVAGRRLLPPLEEAEAYLLS</sequence>
<keyword evidence="2" id="KW-1185">Reference proteome</keyword>
<accession>A0ABP9HJC3</accession>
<evidence type="ECO:0000313" key="1">
    <source>
        <dbReference type="EMBL" id="GAA4971708.1"/>
    </source>
</evidence>
<comment type="caution">
    <text evidence="1">The sequence shown here is derived from an EMBL/GenBank/DDBJ whole genome shotgun (WGS) entry which is preliminary data.</text>
</comment>
<protein>
    <submittedName>
        <fullName evidence="1">Uncharacterized protein</fullName>
    </submittedName>
</protein>
<name>A0ABP9HJC3_9ACTN</name>
<dbReference type="Proteomes" id="UP001501195">
    <property type="component" value="Unassembled WGS sequence"/>
</dbReference>